<evidence type="ECO:0000313" key="1">
    <source>
        <dbReference type="EMBL" id="SHK08489.1"/>
    </source>
</evidence>
<evidence type="ECO:0008006" key="3">
    <source>
        <dbReference type="Google" id="ProtNLM"/>
    </source>
</evidence>
<keyword evidence="2" id="KW-1185">Reference proteome</keyword>
<dbReference type="RefSeq" id="WP_073455443.1">
    <property type="nucleotide sequence ID" value="NZ_FRAP01000002.1"/>
</dbReference>
<organism evidence="1 2">
    <name type="scientific">Pseudonocardia thermophila</name>
    <dbReference type="NCBI Taxonomy" id="1848"/>
    <lineage>
        <taxon>Bacteria</taxon>
        <taxon>Bacillati</taxon>
        <taxon>Actinomycetota</taxon>
        <taxon>Actinomycetes</taxon>
        <taxon>Pseudonocardiales</taxon>
        <taxon>Pseudonocardiaceae</taxon>
        <taxon>Pseudonocardia</taxon>
    </lineage>
</organism>
<dbReference type="OrthoDB" id="3326868at2"/>
<accession>A0A1M6PKK9</accession>
<dbReference type="AlphaFoldDB" id="A0A1M6PKK9"/>
<protein>
    <recommendedName>
        <fullName evidence="3">Phosphotransferase enzyme family protein</fullName>
    </recommendedName>
</protein>
<sequence length="335" mass="36361">MSSCRSATPPVVASLAELLAGATDRVEVRTPDARSGARFERLRIGGDPHFLKIVSPAADWIMRVCGDDGSFEVRAWQGGLYAAMPGVVDHAVVGMALEDTADGPQLAILMTDRTADLVPPGDDVVPADHHADWIDHMAAGHAHFLGWRDTLGLLPLARRFRFFAPATIAPELAAPDVPGPVAVAHRGWGVLAERAPRLHGLVSAVHRDADALAEALRTTPGTFVAGDWKLGNIGRRPDGRTVLLDWLPGEAPPAWDLVWYVALNRARLPESKEATITRHRRRLEAHGVDTAGWWERQLGLCLVAAMATFGWEKAVGDAAELEWWEEAALAGARRW</sequence>
<gene>
    <name evidence="1" type="ORF">SAMN05443637_102324</name>
</gene>
<name>A0A1M6PKK9_PSETH</name>
<evidence type="ECO:0000313" key="2">
    <source>
        <dbReference type="Proteomes" id="UP000184363"/>
    </source>
</evidence>
<dbReference type="EMBL" id="FRAP01000002">
    <property type="protein sequence ID" value="SHK08489.1"/>
    <property type="molecule type" value="Genomic_DNA"/>
</dbReference>
<proteinExistence type="predicted"/>
<dbReference type="SUPFAM" id="SSF56112">
    <property type="entry name" value="Protein kinase-like (PK-like)"/>
    <property type="match status" value="1"/>
</dbReference>
<dbReference type="STRING" id="1848.SAMN05443637_102324"/>
<reference evidence="1 2" key="1">
    <citation type="submission" date="2016-11" db="EMBL/GenBank/DDBJ databases">
        <authorList>
            <person name="Jaros S."/>
            <person name="Januszkiewicz K."/>
            <person name="Wedrychowicz H."/>
        </authorList>
    </citation>
    <scope>NUCLEOTIDE SEQUENCE [LARGE SCALE GENOMIC DNA]</scope>
    <source>
        <strain evidence="1 2">DSM 43832</strain>
    </source>
</reference>
<dbReference type="InterPro" id="IPR011009">
    <property type="entry name" value="Kinase-like_dom_sf"/>
</dbReference>
<dbReference type="Proteomes" id="UP000184363">
    <property type="component" value="Unassembled WGS sequence"/>
</dbReference>